<protein>
    <submittedName>
        <fullName evidence="1">Uncharacterized protein</fullName>
    </submittedName>
</protein>
<proteinExistence type="predicted"/>
<dbReference type="AlphaFoldDB" id="A0A212K6T7"/>
<name>A0A212K6T7_9BACT</name>
<dbReference type="RefSeq" id="WP_296951621.1">
    <property type="nucleotide sequence ID" value="NZ_LT599021.1"/>
</dbReference>
<gene>
    <name evidence="1" type="ORF">KL86DYS2_13146</name>
</gene>
<sequence>MPVRREVCNWFKEMSASRMVYELATQRYIIVDEMNIKPNSKDELYRVEMKYHYSDSYN</sequence>
<organism evidence="1">
    <name type="scientific">uncultured Dysgonomonas sp</name>
    <dbReference type="NCBI Taxonomy" id="206096"/>
    <lineage>
        <taxon>Bacteria</taxon>
        <taxon>Pseudomonadati</taxon>
        <taxon>Bacteroidota</taxon>
        <taxon>Bacteroidia</taxon>
        <taxon>Bacteroidales</taxon>
        <taxon>Dysgonomonadaceae</taxon>
        <taxon>Dysgonomonas</taxon>
        <taxon>environmental samples</taxon>
    </lineage>
</organism>
<accession>A0A212K6T7</accession>
<reference evidence="1" key="1">
    <citation type="submission" date="2016-04" db="EMBL/GenBank/DDBJ databases">
        <authorList>
            <person name="Evans L.H."/>
            <person name="Alamgir A."/>
            <person name="Owens N."/>
            <person name="Weber N.D."/>
            <person name="Virtaneva K."/>
            <person name="Barbian K."/>
            <person name="Babar A."/>
            <person name="Rosenke K."/>
        </authorList>
    </citation>
    <scope>NUCLEOTIDE SEQUENCE</scope>
    <source>
        <strain evidence="1">86-2</strain>
    </source>
</reference>
<dbReference type="EMBL" id="FLUL01000001">
    <property type="protein sequence ID" value="SBW07338.1"/>
    <property type="molecule type" value="Genomic_DNA"/>
</dbReference>
<evidence type="ECO:0000313" key="1">
    <source>
        <dbReference type="EMBL" id="SBW07338.1"/>
    </source>
</evidence>